<keyword evidence="2" id="KW-1185">Reference proteome</keyword>
<proteinExistence type="predicted"/>
<evidence type="ECO:0000313" key="1">
    <source>
        <dbReference type="EMBL" id="TNV86223.1"/>
    </source>
</evidence>
<evidence type="ECO:0000313" key="2">
    <source>
        <dbReference type="Proteomes" id="UP000785679"/>
    </source>
</evidence>
<dbReference type="Proteomes" id="UP000785679">
    <property type="component" value="Unassembled WGS sequence"/>
</dbReference>
<gene>
    <name evidence="1" type="ORF">FGO68_gene1506</name>
</gene>
<dbReference type="AlphaFoldDB" id="A0A8J8T9G8"/>
<protein>
    <submittedName>
        <fullName evidence="1">Uncharacterized protein</fullName>
    </submittedName>
</protein>
<reference evidence="1" key="1">
    <citation type="submission" date="2019-06" db="EMBL/GenBank/DDBJ databases">
        <authorList>
            <person name="Zheng W."/>
        </authorList>
    </citation>
    <scope>NUCLEOTIDE SEQUENCE</scope>
    <source>
        <strain evidence="1">QDHG01</strain>
    </source>
</reference>
<dbReference type="EMBL" id="RRYP01001232">
    <property type="protein sequence ID" value="TNV86223.1"/>
    <property type="molecule type" value="Genomic_DNA"/>
</dbReference>
<sequence length="103" mass="12070">MCKLISYTKISIKSQEAFRIIASEGLLGRHHQILNSTVPAPPLFKPHQYQKRATHRLGLSVVRHYIFLRLLSHDICALPFYNCWLLYYNKKGQSQRKAIRSFN</sequence>
<accession>A0A8J8T9G8</accession>
<comment type="caution">
    <text evidence="1">The sequence shown here is derived from an EMBL/GenBank/DDBJ whole genome shotgun (WGS) entry which is preliminary data.</text>
</comment>
<name>A0A8J8T9G8_HALGN</name>
<organism evidence="1 2">
    <name type="scientific">Halteria grandinella</name>
    <dbReference type="NCBI Taxonomy" id="5974"/>
    <lineage>
        <taxon>Eukaryota</taxon>
        <taxon>Sar</taxon>
        <taxon>Alveolata</taxon>
        <taxon>Ciliophora</taxon>
        <taxon>Intramacronucleata</taxon>
        <taxon>Spirotrichea</taxon>
        <taxon>Stichotrichia</taxon>
        <taxon>Sporadotrichida</taxon>
        <taxon>Halteriidae</taxon>
        <taxon>Halteria</taxon>
    </lineage>
</organism>